<reference evidence="3" key="1">
    <citation type="submission" date="2020-05" db="EMBL/GenBank/DDBJ databases">
        <authorList>
            <person name="Chiriac C."/>
            <person name="Salcher M."/>
            <person name="Ghai R."/>
            <person name="Kavagutti S V."/>
        </authorList>
    </citation>
    <scope>NUCLEOTIDE SEQUENCE</scope>
</reference>
<evidence type="ECO:0000256" key="2">
    <source>
        <dbReference type="SAM" id="MobiDB-lite"/>
    </source>
</evidence>
<name>A0A6J5T0A2_9CAUD</name>
<keyword evidence="1" id="KW-0175">Coiled coil</keyword>
<dbReference type="EMBL" id="LR797490">
    <property type="protein sequence ID" value="CAB4220351.1"/>
    <property type="molecule type" value="Genomic_DNA"/>
</dbReference>
<feature type="coiled-coil region" evidence="1">
    <location>
        <begin position="415"/>
        <end position="461"/>
    </location>
</feature>
<protein>
    <submittedName>
        <fullName evidence="3">Uncharacterized protein</fullName>
    </submittedName>
</protein>
<feature type="compositionally biased region" description="Polar residues" evidence="2">
    <location>
        <begin position="993"/>
        <end position="1018"/>
    </location>
</feature>
<gene>
    <name evidence="3" type="ORF">UFOVP1625_16</name>
</gene>
<accession>A0A6J5T0A2</accession>
<feature type="region of interest" description="Disordered" evidence="2">
    <location>
        <begin position="988"/>
        <end position="1018"/>
    </location>
</feature>
<evidence type="ECO:0000256" key="1">
    <source>
        <dbReference type="SAM" id="Coils"/>
    </source>
</evidence>
<sequence length="1063" mass="111541">MAKRAGGIKIDIGANVARLSSDMNKAGNILSQFQRQANTIGKSLQFALGAAVFAGAIVGLKKLNESVLELAEAGDKASGIQAAFQKLGGTSEALATATERSKGLIEQFDLMQAANTGLIKGIPNLNEHLGEMADLAARLADAKGLNPGEVFTSLIDAVASGKGQGLKDFGIFIGDVGSKAEGTSKAVSLLGEAIKRFDPVSLGVADSVDVFKNTLSEMYKNIGIGVDSSVQLAGAFQAVKLGADPETMQRFGAALAGVEAVFVGMGTRALPVAIELLERFALGLDQILQITDQGKLTAQLQKVTDLKETRVGITSPYATFERNVSHPFMGRAIEKLQLETIDKQIAAEEAIGNKMMDDYNNKRTLAAKEFADRQQKAAAAHTQFQKDLLAKIGTGADENSTGGGKGKDPTRSQANKTILAERKAAEKELADIARAEGRQTVDEYEGQMSEAQQRLAEQMRQQQESAVQGWSGFFDKILNPQTFNAEQSLKELANGFLSELMAGLVGGLDQNKQSFFGIGRTIAEGFLQNAGEGLVSDGASGGSRSSGAGWGDLFSSFGSFFGGGTPGDGMSAADANAQGIQGPAMQDGSFGTSSTSAAAGAGPQAAAAAAIAQSALIVASAAFSAKSIDSQNKDNSGTGAAIGATLGALVAGPLGAAVGQALGSMIGGMFKWGSQEPGTIARHAFAGFIEDGFNKLERVSFFDANGKVRMYNSQNLNFQEGSIHRFDSLGDGGADWGENFKKMGEESLVFFSSLGQGFEELLGLTEDVGAQIGYLLAVNMGGNIDNARMLVYQLGISLEDMTKALDEAGRTGEMSWLEVEIALQQVNKAFEKGLVGVGDISGAFEELLGSGGRGMAALKGMRDLAIEAMENGGKSLEDLRAQLLAAGKDPEIVNAIIEAAKQRGVTNLQEFADANDRTLGGMVADTNSHSENITRSWEEMNDKVKELNQSLGELDENMIKDLTINIKTNFDGNTQQAMDEGAFSGTGAEKITSRSIDTPHSASTAQYRRSVPSGNQAKSASVVLNVDARGAERGVHSDIVSAMSIMENRIMTRTVSIIQQGAQ</sequence>
<organism evidence="3">
    <name type="scientific">uncultured Caudovirales phage</name>
    <dbReference type="NCBI Taxonomy" id="2100421"/>
    <lineage>
        <taxon>Viruses</taxon>
        <taxon>Duplodnaviria</taxon>
        <taxon>Heunggongvirae</taxon>
        <taxon>Uroviricota</taxon>
        <taxon>Caudoviricetes</taxon>
        <taxon>Peduoviridae</taxon>
        <taxon>Maltschvirus</taxon>
        <taxon>Maltschvirus maltsch</taxon>
    </lineage>
</organism>
<evidence type="ECO:0000313" key="3">
    <source>
        <dbReference type="EMBL" id="CAB4220351.1"/>
    </source>
</evidence>
<proteinExistence type="predicted"/>
<feature type="region of interest" description="Disordered" evidence="2">
    <location>
        <begin position="395"/>
        <end position="414"/>
    </location>
</feature>